<dbReference type="EMBL" id="CP001618">
    <property type="protein sequence ID" value="ACQ81963.1"/>
    <property type="molecule type" value="Genomic_DNA"/>
</dbReference>
<dbReference type="KEGG" id="bcv:Bcav_3721"/>
<keyword evidence="2" id="KW-0472">Membrane</keyword>
<evidence type="ECO:0000313" key="3">
    <source>
        <dbReference type="EMBL" id="ACQ81963.1"/>
    </source>
</evidence>
<dbReference type="Proteomes" id="UP000007962">
    <property type="component" value="Chromosome"/>
</dbReference>
<keyword evidence="2" id="KW-0812">Transmembrane</keyword>
<proteinExistence type="predicted"/>
<gene>
    <name evidence="3" type="ordered locus">Bcav_3721</name>
</gene>
<organism evidence="3 4">
    <name type="scientific">Beutenbergia cavernae (strain ATCC BAA-8 / DSM 12333 / CCUG 43141 / JCM 11478 / NBRC 16432 / NCIMB 13614 / HKI 0122)</name>
    <dbReference type="NCBI Taxonomy" id="471853"/>
    <lineage>
        <taxon>Bacteria</taxon>
        <taxon>Bacillati</taxon>
        <taxon>Actinomycetota</taxon>
        <taxon>Actinomycetes</taxon>
        <taxon>Micrococcales</taxon>
        <taxon>Beutenbergiaceae</taxon>
        <taxon>Beutenbergia</taxon>
    </lineage>
</organism>
<dbReference type="AlphaFoldDB" id="C5C3Q4"/>
<reference evidence="3" key="1">
    <citation type="journal article" date="2009" name="Stand. Genomic Sci.">
        <title>Complete genome sequence of Beutenbergia cavernae type strain (HKI 0122).</title>
        <authorList>
            <person name="Land M."/>
            <person name="Pukall R."/>
            <person name="Abt B."/>
            <person name="Goker M."/>
            <person name="Rohde M."/>
            <person name="Glavina Del Rio T."/>
            <person name="Tice H."/>
            <person name="Copeland A."/>
            <person name="Cheng J.F."/>
            <person name="Lucas S."/>
            <person name="Chen F."/>
            <person name="Nolan M."/>
            <person name="Bruce D."/>
            <person name="Goodwin L."/>
            <person name="Pitluck S."/>
            <person name="Ivanova N."/>
            <person name="Mavromatis K."/>
            <person name="Ovchinnikova G."/>
            <person name="Pati A."/>
            <person name="Chen A."/>
            <person name="Palaniappan K."/>
            <person name="Hauser L."/>
            <person name="Chang Y.J."/>
            <person name="Jefferies C.C."/>
            <person name="Saunders E."/>
            <person name="Brettin T."/>
            <person name="Detter J.C."/>
            <person name="Han C."/>
            <person name="Chain P."/>
            <person name="Bristow J."/>
            <person name="Eisen J.A."/>
            <person name="Markowitz V."/>
            <person name="Hugenholtz P."/>
            <person name="Kyrpides N.C."/>
            <person name="Klenk H.P."/>
            <person name="Lapidus A."/>
        </authorList>
    </citation>
    <scope>NUCLEOTIDE SEQUENCE [LARGE SCALE GENOMIC DNA]</scope>
    <source>
        <strain evidence="3">DSM 12333</strain>
    </source>
</reference>
<dbReference type="STRING" id="471853.Bcav_3721"/>
<keyword evidence="4" id="KW-1185">Reference proteome</keyword>
<protein>
    <submittedName>
        <fullName evidence="3">Uncharacterized protein</fullName>
    </submittedName>
</protein>
<evidence type="ECO:0000256" key="1">
    <source>
        <dbReference type="SAM" id="MobiDB-lite"/>
    </source>
</evidence>
<dbReference type="RefSeq" id="WP_015884200.1">
    <property type="nucleotide sequence ID" value="NC_012669.1"/>
</dbReference>
<dbReference type="OrthoDB" id="5007183at2"/>
<feature type="region of interest" description="Disordered" evidence="1">
    <location>
        <begin position="134"/>
        <end position="160"/>
    </location>
</feature>
<feature type="transmembrane region" description="Helical" evidence="2">
    <location>
        <begin position="43"/>
        <end position="65"/>
    </location>
</feature>
<dbReference type="HOGENOM" id="CLU_1648843_0_0_11"/>
<name>C5C3Q4_BEUC1</name>
<accession>C5C3Q4</accession>
<feature type="transmembrane region" description="Helical" evidence="2">
    <location>
        <begin position="15"/>
        <end position="37"/>
    </location>
</feature>
<keyword evidence="2" id="KW-1133">Transmembrane helix</keyword>
<sequence>MTESTPSEPRLRIRWGWIIGCIVLGLAGISVGFGLIAPGDRRGYVASVLAGVGTTLLLVGIVVLLERRIVDTAAKAVRRAVDAEREASSARIERLTSELEDRLSAEWARADGEDVKAMKRRTVELTDETVERIVDEANASAEEGKRHADAEGEGEGGRQA</sequence>
<dbReference type="eggNOG" id="ENOG50347SX">
    <property type="taxonomic scope" value="Bacteria"/>
</dbReference>
<evidence type="ECO:0000313" key="4">
    <source>
        <dbReference type="Proteomes" id="UP000007962"/>
    </source>
</evidence>
<evidence type="ECO:0000256" key="2">
    <source>
        <dbReference type="SAM" id="Phobius"/>
    </source>
</evidence>